<dbReference type="Proteomes" id="UP000033188">
    <property type="component" value="Chromosome 3"/>
</dbReference>
<dbReference type="OMA" id="SINVTSW"/>
<organism evidence="2 3">
    <name type="scientific">Babesia bigemina</name>
    <dbReference type="NCBI Taxonomy" id="5866"/>
    <lineage>
        <taxon>Eukaryota</taxon>
        <taxon>Sar</taxon>
        <taxon>Alveolata</taxon>
        <taxon>Apicomplexa</taxon>
        <taxon>Aconoidasida</taxon>
        <taxon>Piroplasmida</taxon>
        <taxon>Babesiidae</taxon>
        <taxon>Babesia</taxon>
    </lineage>
</organism>
<reference evidence="3" key="1">
    <citation type="journal article" date="2014" name="Nucleic Acids Res.">
        <title>The evolutionary dynamics of variant antigen genes in Babesia reveal a history of genomic innovation underlying host-parasite interaction.</title>
        <authorList>
            <person name="Jackson A.P."/>
            <person name="Otto T.D."/>
            <person name="Darby A."/>
            <person name="Ramaprasad A."/>
            <person name="Xia D."/>
            <person name="Echaide I.E."/>
            <person name="Farber M."/>
            <person name="Gahlot S."/>
            <person name="Gamble J."/>
            <person name="Gupta D."/>
            <person name="Gupta Y."/>
            <person name="Jackson L."/>
            <person name="Malandrin L."/>
            <person name="Malas T.B."/>
            <person name="Moussa E."/>
            <person name="Nair M."/>
            <person name="Reid A.J."/>
            <person name="Sanders M."/>
            <person name="Sharma J."/>
            <person name="Tracey A."/>
            <person name="Quail M.A."/>
            <person name="Weir W."/>
            <person name="Wastling J.M."/>
            <person name="Hall N."/>
            <person name="Willadsen P."/>
            <person name="Lingelbach K."/>
            <person name="Shiels B."/>
            <person name="Tait A."/>
            <person name="Berriman M."/>
            <person name="Allred D.R."/>
            <person name="Pain A."/>
        </authorList>
    </citation>
    <scope>NUCLEOTIDE SEQUENCE [LARGE SCALE GENOMIC DNA]</scope>
    <source>
        <strain evidence="3">Bond</strain>
    </source>
</reference>
<dbReference type="KEGG" id="bbig:BBBOND_0301150"/>
<dbReference type="VEuPathDB" id="PiroplasmaDB:BBBOND_0301150"/>
<evidence type="ECO:0000313" key="3">
    <source>
        <dbReference type="Proteomes" id="UP000033188"/>
    </source>
</evidence>
<name>A0A061DDE3_BABBI</name>
<dbReference type="Pfam" id="PF04727">
    <property type="entry name" value="ELMO_CED12"/>
    <property type="match status" value="1"/>
</dbReference>
<gene>
    <name evidence="2" type="ORF">BBBOND_0301150</name>
</gene>
<proteinExistence type="predicted"/>
<dbReference type="InterPro" id="IPR006816">
    <property type="entry name" value="ELMO_dom"/>
</dbReference>
<sequence length="322" mass="36903">MDVQRHLRSIFQRLLSCLIKTSCAERILLNYGFLDHLWALISAPSGLECSICNPEAIIAFEGQYGELLASLSIDSLVDTLAVQLEIGVKYRKYLEDALLQIFKKNRDVRRLDFLAGIKVDQSNAEHCLLLHESWAALDDRPMPESFGVTKSIGKEDDNLSSWGDLGFQAPLTDFRMTGVLGLQSLHFVATRHKKRAREILHLSRSLQAWFPFALTSINVTAWVLEDFRHNKLGPFSYHNDLQAVELFYMLHTYYFFSFVNYWRKHATSIFDFKSISVEFRKEIGEETFAIIRRIISDKSLGETRYYGSTLLNAIGETFLAGV</sequence>
<dbReference type="PROSITE" id="PS51335">
    <property type="entry name" value="ELMO"/>
    <property type="match status" value="1"/>
</dbReference>
<dbReference type="AlphaFoldDB" id="A0A061DDE3"/>
<accession>A0A061DDE3</accession>
<dbReference type="EMBL" id="LK391709">
    <property type="protein sequence ID" value="CDR96210.1"/>
    <property type="molecule type" value="Genomic_DNA"/>
</dbReference>
<dbReference type="RefSeq" id="XP_012768396.1">
    <property type="nucleotide sequence ID" value="XM_012912942.1"/>
</dbReference>
<protein>
    <submittedName>
        <fullName evidence="2">ENGULFMENT AND CELL MOTILITY 2, putative</fullName>
    </submittedName>
</protein>
<evidence type="ECO:0000313" key="2">
    <source>
        <dbReference type="EMBL" id="CDR96210.1"/>
    </source>
</evidence>
<dbReference type="PANTHER" id="PTHR12771">
    <property type="entry name" value="ENGULFMENT AND CELL MOTILITY"/>
    <property type="match status" value="1"/>
</dbReference>
<feature type="domain" description="ELMO" evidence="1">
    <location>
        <begin position="125"/>
        <end position="287"/>
    </location>
</feature>
<keyword evidence="3" id="KW-1185">Reference proteome</keyword>
<dbReference type="PANTHER" id="PTHR12771:SF51">
    <property type="entry name" value="LD01482P"/>
    <property type="match status" value="1"/>
</dbReference>
<dbReference type="GeneID" id="24564751"/>
<dbReference type="InterPro" id="IPR050868">
    <property type="entry name" value="ELMO_domain-containing"/>
</dbReference>
<evidence type="ECO:0000259" key="1">
    <source>
        <dbReference type="PROSITE" id="PS51335"/>
    </source>
</evidence>
<dbReference type="OrthoDB" id="67155at2759"/>